<dbReference type="Proteomes" id="UP001060085">
    <property type="component" value="Linkage Group LG02"/>
</dbReference>
<keyword evidence="2" id="KW-1185">Reference proteome</keyword>
<organism evidence="1 2">
    <name type="scientific">Catharanthus roseus</name>
    <name type="common">Madagascar periwinkle</name>
    <name type="synonym">Vinca rosea</name>
    <dbReference type="NCBI Taxonomy" id="4058"/>
    <lineage>
        <taxon>Eukaryota</taxon>
        <taxon>Viridiplantae</taxon>
        <taxon>Streptophyta</taxon>
        <taxon>Embryophyta</taxon>
        <taxon>Tracheophyta</taxon>
        <taxon>Spermatophyta</taxon>
        <taxon>Magnoliopsida</taxon>
        <taxon>eudicotyledons</taxon>
        <taxon>Gunneridae</taxon>
        <taxon>Pentapetalae</taxon>
        <taxon>asterids</taxon>
        <taxon>lamiids</taxon>
        <taxon>Gentianales</taxon>
        <taxon>Apocynaceae</taxon>
        <taxon>Rauvolfioideae</taxon>
        <taxon>Vinceae</taxon>
        <taxon>Catharanthinae</taxon>
        <taxon>Catharanthus</taxon>
    </lineage>
</organism>
<accession>A0ACC0BQD3</accession>
<evidence type="ECO:0000313" key="1">
    <source>
        <dbReference type="EMBL" id="KAI5674881.1"/>
    </source>
</evidence>
<name>A0ACC0BQD3_CATRO</name>
<proteinExistence type="predicted"/>
<reference evidence="2" key="1">
    <citation type="journal article" date="2023" name="Nat. Plants">
        <title>Single-cell RNA sequencing provides a high-resolution roadmap for understanding the multicellular compartmentation of specialized metabolism.</title>
        <authorList>
            <person name="Sun S."/>
            <person name="Shen X."/>
            <person name="Li Y."/>
            <person name="Li Y."/>
            <person name="Wang S."/>
            <person name="Li R."/>
            <person name="Zhang H."/>
            <person name="Shen G."/>
            <person name="Guo B."/>
            <person name="Wei J."/>
            <person name="Xu J."/>
            <person name="St-Pierre B."/>
            <person name="Chen S."/>
            <person name="Sun C."/>
        </authorList>
    </citation>
    <scope>NUCLEOTIDE SEQUENCE [LARGE SCALE GENOMIC DNA]</scope>
</reference>
<comment type="caution">
    <text evidence="1">The sequence shown here is derived from an EMBL/GenBank/DDBJ whole genome shotgun (WGS) entry which is preliminary data.</text>
</comment>
<protein>
    <submittedName>
        <fullName evidence="1">Uncharacterized protein</fullName>
    </submittedName>
</protein>
<sequence length="481" mass="52885">MDGQRGERSFDRLGLDSQRNSHSDDSFSNHHSHDNIIISPGEHHHRRNCLLDQRPHPSSNNELHDSSTGPGPGPWEGSNYSHSMPQSGRKRQFSHFAQGSSPDLANAAGFVKLYVGGIPRTATEEDIRSVFAEHGSVVEVVLLKDKRTSQLQVCCFVKYATFEEANVAIGRLHGQYTFFGGVYPIKVKYADGERERLEKMGVLQSLCSTSSVPSAIQKNYGGFGEHLFKLYVGCVSKQASKREIDEIFSQYGDVEDIFIVKDEMKQHRGCAFVQFSRREMAIAAINALHGTYIMRGCEQPLIVRFADPKKPRGLDSRAAPHLGDRMGGHMGPNDFHPVSPKRSAQTGNKPQSVPCPNIGSGSGLLSSSSSCQAVPTSTEGSDYIDCDWSEHICPDGYPYYYNCVTCEMGEAGGVCLLRTAASTTGTATAAAYFTSTSVFHRRSFSNMIQFVCQVQPGELPPSSKVLLSVAIYSIVEEEFFL</sequence>
<dbReference type="EMBL" id="CM044702">
    <property type="protein sequence ID" value="KAI5674881.1"/>
    <property type="molecule type" value="Genomic_DNA"/>
</dbReference>
<gene>
    <name evidence="1" type="ORF">M9H77_05831</name>
</gene>
<evidence type="ECO:0000313" key="2">
    <source>
        <dbReference type="Proteomes" id="UP001060085"/>
    </source>
</evidence>